<dbReference type="PROSITE" id="PS50128">
    <property type="entry name" value="SURP"/>
    <property type="match status" value="2"/>
</dbReference>
<evidence type="ECO:0000256" key="4">
    <source>
        <dbReference type="ARBA" id="ARBA00022737"/>
    </source>
</evidence>
<dbReference type="GO" id="GO:0045292">
    <property type="term" value="P:mRNA cis splicing, via spliceosome"/>
    <property type="evidence" value="ECO:0007669"/>
    <property type="project" value="InterPro"/>
</dbReference>
<dbReference type="STRING" id="1555241.A0A4P9X4W0"/>
<feature type="non-terminal residue" evidence="9">
    <location>
        <position position="415"/>
    </location>
</feature>
<dbReference type="InterPro" id="IPR000061">
    <property type="entry name" value="Surp"/>
</dbReference>
<keyword evidence="10" id="KW-1185">Reference proteome</keyword>
<keyword evidence="2" id="KW-0507">mRNA processing</keyword>
<protein>
    <recommendedName>
        <fullName evidence="8">SURP motif domain-containing protein</fullName>
    </recommendedName>
</protein>
<sequence length="415" mass="44457">MVSTTSPSPAAAAATLSADAAKTATATPSPAAAPKPSVAVPVDPLKSAAVPDGVILPPPEIRATADKTALAVAKHGPTFEARIRDDQAKAVRFCFLKPGDAYRPYYEWKLRLAAAALGSAAAGAPANAAARDVLAIEGPPPEAPPPFLFYHEHPPITRLDWEVLLLTARHAALSGRGFLASLAQRERDNAQFAFLRPGHTLYGLFDQLTRQYERILTPSPALLETLRADAANPLAMLPRIEQRARYERWDRRRRALRERAHDAQRRAAAGFDWAHFTIVQTVPITRADLETALPRPMLLSELQARSLRERQPTPASPAAATPTSAQTATAGGAASSPATTAPQPAAKTKAGRKIKIRDDYTPNLGTAPSTRGAASAGAAEPTQLCPQCGLDIPVSEYNEHIRIELLDPRGRAQRQ</sequence>
<feature type="domain" description="SURP motif" evidence="8">
    <location>
        <begin position="163"/>
        <end position="205"/>
    </location>
</feature>
<dbReference type="OrthoDB" id="447637at2759"/>
<dbReference type="GO" id="GO:0003723">
    <property type="term" value="F:RNA binding"/>
    <property type="evidence" value="ECO:0007669"/>
    <property type="project" value="InterPro"/>
</dbReference>
<keyword evidence="3" id="KW-0747">Spliceosome</keyword>
<evidence type="ECO:0000313" key="10">
    <source>
        <dbReference type="Proteomes" id="UP000274922"/>
    </source>
</evidence>
<evidence type="ECO:0000256" key="5">
    <source>
        <dbReference type="ARBA" id="ARBA00023187"/>
    </source>
</evidence>
<gene>
    <name evidence="9" type="ORF">CXG81DRAFT_13616</name>
</gene>
<dbReference type="Pfam" id="PF12230">
    <property type="entry name" value="PRP21_like_P"/>
    <property type="match status" value="1"/>
</dbReference>
<evidence type="ECO:0000256" key="1">
    <source>
        <dbReference type="ARBA" id="ARBA00004123"/>
    </source>
</evidence>
<dbReference type="PANTHER" id="PTHR15316:SF1">
    <property type="entry name" value="SPLICING FACTOR 3A SUBUNIT 1"/>
    <property type="match status" value="1"/>
</dbReference>
<dbReference type="InterPro" id="IPR022030">
    <property type="entry name" value="SF3A1_dom"/>
</dbReference>
<feature type="domain" description="SURP motif" evidence="8">
    <location>
        <begin position="64"/>
        <end position="106"/>
    </location>
</feature>
<accession>A0A4P9X4W0</accession>
<organism evidence="9 10">
    <name type="scientific">Caulochytrium protostelioides</name>
    <dbReference type="NCBI Taxonomy" id="1555241"/>
    <lineage>
        <taxon>Eukaryota</taxon>
        <taxon>Fungi</taxon>
        <taxon>Fungi incertae sedis</taxon>
        <taxon>Chytridiomycota</taxon>
        <taxon>Chytridiomycota incertae sedis</taxon>
        <taxon>Chytridiomycetes</taxon>
        <taxon>Caulochytriales</taxon>
        <taxon>Caulochytriaceae</taxon>
        <taxon>Caulochytrium</taxon>
    </lineage>
</organism>
<feature type="region of interest" description="Disordered" evidence="7">
    <location>
        <begin position="306"/>
        <end position="380"/>
    </location>
</feature>
<name>A0A4P9X4W0_9FUNG</name>
<reference evidence="10" key="1">
    <citation type="journal article" date="2018" name="Nat. Microbiol.">
        <title>Leveraging single-cell genomics to expand the fungal tree of life.</title>
        <authorList>
            <person name="Ahrendt S.R."/>
            <person name="Quandt C.A."/>
            <person name="Ciobanu D."/>
            <person name="Clum A."/>
            <person name="Salamov A."/>
            <person name="Andreopoulos B."/>
            <person name="Cheng J.F."/>
            <person name="Woyke T."/>
            <person name="Pelin A."/>
            <person name="Henrissat B."/>
            <person name="Reynolds N.K."/>
            <person name="Benny G.L."/>
            <person name="Smith M.E."/>
            <person name="James T.Y."/>
            <person name="Grigoriev I.V."/>
        </authorList>
    </citation>
    <scope>NUCLEOTIDE SEQUENCE [LARGE SCALE GENOMIC DNA]</scope>
    <source>
        <strain evidence="10">ATCC 52028</strain>
    </source>
</reference>
<dbReference type="InterPro" id="IPR045146">
    <property type="entry name" value="SF3A1"/>
</dbReference>
<evidence type="ECO:0000313" key="9">
    <source>
        <dbReference type="EMBL" id="RKP00126.1"/>
    </source>
</evidence>
<dbReference type="SMART" id="SM00648">
    <property type="entry name" value="SWAP"/>
    <property type="match status" value="2"/>
</dbReference>
<dbReference type="EMBL" id="ML014234">
    <property type="protein sequence ID" value="RKP00126.1"/>
    <property type="molecule type" value="Genomic_DNA"/>
</dbReference>
<dbReference type="Proteomes" id="UP000274922">
    <property type="component" value="Unassembled WGS sequence"/>
</dbReference>
<feature type="compositionally biased region" description="Low complexity" evidence="7">
    <location>
        <begin position="312"/>
        <end position="348"/>
    </location>
</feature>
<comment type="subcellular location">
    <subcellularLocation>
        <location evidence="1">Nucleus</location>
    </subcellularLocation>
</comment>
<dbReference type="AlphaFoldDB" id="A0A4P9X4W0"/>
<dbReference type="PANTHER" id="PTHR15316">
    <property type="entry name" value="SPLICEOSOME ASSOCIATED PROTEIN 114/SWAP SPLICING FACTOR-RELATED"/>
    <property type="match status" value="1"/>
</dbReference>
<proteinExistence type="predicted"/>
<dbReference type="Gene3D" id="1.10.10.790">
    <property type="entry name" value="Surp module"/>
    <property type="match status" value="2"/>
</dbReference>
<dbReference type="GO" id="GO:0000381">
    <property type="term" value="P:regulation of alternative mRNA splicing, via spliceosome"/>
    <property type="evidence" value="ECO:0007669"/>
    <property type="project" value="TreeGrafter"/>
</dbReference>
<dbReference type="GO" id="GO:0005686">
    <property type="term" value="C:U2 snRNP"/>
    <property type="evidence" value="ECO:0007669"/>
    <property type="project" value="TreeGrafter"/>
</dbReference>
<evidence type="ECO:0000259" key="8">
    <source>
        <dbReference type="PROSITE" id="PS50128"/>
    </source>
</evidence>
<evidence type="ECO:0000256" key="6">
    <source>
        <dbReference type="ARBA" id="ARBA00023242"/>
    </source>
</evidence>
<dbReference type="GO" id="GO:0071004">
    <property type="term" value="C:U2-type prespliceosome"/>
    <property type="evidence" value="ECO:0007669"/>
    <property type="project" value="TreeGrafter"/>
</dbReference>
<evidence type="ECO:0000256" key="3">
    <source>
        <dbReference type="ARBA" id="ARBA00022728"/>
    </source>
</evidence>
<dbReference type="InterPro" id="IPR035967">
    <property type="entry name" value="SWAP/Surp_sf"/>
</dbReference>
<keyword evidence="4" id="KW-0677">Repeat</keyword>
<dbReference type="FunFam" id="1.10.10.790:FF:000002">
    <property type="entry name" value="Splicing factor 3A subunit 1"/>
    <property type="match status" value="1"/>
</dbReference>
<dbReference type="Pfam" id="PF01805">
    <property type="entry name" value="Surp"/>
    <property type="match status" value="2"/>
</dbReference>
<dbReference type="GO" id="GO:0071013">
    <property type="term" value="C:catalytic step 2 spliceosome"/>
    <property type="evidence" value="ECO:0007669"/>
    <property type="project" value="TreeGrafter"/>
</dbReference>
<evidence type="ECO:0000256" key="7">
    <source>
        <dbReference type="SAM" id="MobiDB-lite"/>
    </source>
</evidence>
<keyword evidence="6" id="KW-0539">Nucleus</keyword>
<dbReference type="SUPFAM" id="SSF109905">
    <property type="entry name" value="Surp module (SWAP domain)"/>
    <property type="match status" value="2"/>
</dbReference>
<evidence type="ECO:0000256" key="2">
    <source>
        <dbReference type="ARBA" id="ARBA00022664"/>
    </source>
</evidence>
<keyword evidence="5" id="KW-0508">mRNA splicing</keyword>